<dbReference type="SUPFAM" id="SSF54928">
    <property type="entry name" value="RNA-binding domain, RBD"/>
    <property type="match status" value="1"/>
</dbReference>
<proteinExistence type="predicted"/>
<evidence type="ECO:0000313" key="4">
    <source>
        <dbReference type="Proteomes" id="UP000655225"/>
    </source>
</evidence>
<dbReference type="OMA" id="DYGNNTG"/>
<protein>
    <recommendedName>
        <fullName evidence="5">RRM domain-containing protein</fullName>
    </recommendedName>
</protein>
<feature type="region of interest" description="Disordered" evidence="2">
    <location>
        <begin position="175"/>
        <end position="221"/>
    </location>
</feature>
<dbReference type="PANTHER" id="PTHR48027">
    <property type="entry name" value="HETEROGENEOUS NUCLEAR RIBONUCLEOPROTEIN 87F-RELATED"/>
    <property type="match status" value="1"/>
</dbReference>
<evidence type="ECO:0000256" key="2">
    <source>
        <dbReference type="SAM" id="MobiDB-lite"/>
    </source>
</evidence>
<dbReference type="InterPro" id="IPR035979">
    <property type="entry name" value="RBD_domain_sf"/>
</dbReference>
<dbReference type="OrthoDB" id="439808at2759"/>
<gene>
    <name evidence="3" type="ORF">HHK36_029928</name>
</gene>
<dbReference type="GO" id="GO:0003723">
    <property type="term" value="F:RNA binding"/>
    <property type="evidence" value="ECO:0007669"/>
    <property type="project" value="UniProtKB-KW"/>
</dbReference>
<sequence length="221" mass="23079">MGLFGIVGPNMRMGLTLAYRGSYMVPPMAFISKVGNILKHTVSKHTTSELSASNPSIYQAIRCMSSSKLFIGGLSYSTDDTSLGEAFTSYGEVVEGICPVFPFLHLMRELSWIVRRVDPEASALLVSHQARRPQVPFRPWMVSGAGGNYGSGNHSVTGGGGDNFGSGGNGDNSFASGGYGSNQGNSMGVGADAGGCGQANPLEGSYKDNDDAPVDYASRSG</sequence>
<dbReference type="Proteomes" id="UP000655225">
    <property type="component" value="Unassembled WGS sequence"/>
</dbReference>
<dbReference type="InterPro" id="IPR012677">
    <property type="entry name" value="Nucleotide-bd_a/b_plait_sf"/>
</dbReference>
<evidence type="ECO:0000256" key="1">
    <source>
        <dbReference type="ARBA" id="ARBA00022884"/>
    </source>
</evidence>
<dbReference type="Gene3D" id="3.30.70.330">
    <property type="match status" value="1"/>
</dbReference>
<dbReference type="EMBL" id="JABCRI010000023">
    <property type="protein sequence ID" value="KAF8378582.1"/>
    <property type="molecule type" value="Genomic_DNA"/>
</dbReference>
<accession>A0A835D018</accession>
<keyword evidence="1" id="KW-0694">RNA-binding</keyword>
<dbReference type="InterPro" id="IPR052462">
    <property type="entry name" value="SLIRP/GR-RBP-like"/>
</dbReference>
<evidence type="ECO:0000313" key="3">
    <source>
        <dbReference type="EMBL" id="KAF8378582.1"/>
    </source>
</evidence>
<organism evidence="3 4">
    <name type="scientific">Tetracentron sinense</name>
    <name type="common">Spur-leaf</name>
    <dbReference type="NCBI Taxonomy" id="13715"/>
    <lineage>
        <taxon>Eukaryota</taxon>
        <taxon>Viridiplantae</taxon>
        <taxon>Streptophyta</taxon>
        <taxon>Embryophyta</taxon>
        <taxon>Tracheophyta</taxon>
        <taxon>Spermatophyta</taxon>
        <taxon>Magnoliopsida</taxon>
        <taxon>Trochodendrales</taxon>
        <taxon>Trochodendraceae</taxon>
        <taxon>Tetracentron</taxon>
    </lineage>
</organism>
<keyword evidence="4" id="KW-1185">Reference proteome</keyword>
<evidence type="ECO:0008006" key="5">
    <source>
        <dbReference type="Google" id="ProtNLM"/>
    </source>
</evidence>
<reference evidence="3 4" key="1">
    <citation type="submission" date="2020-04" db="EMBL/GenBank/DDBJ databases">
        <title>Plant Genome Project.</title>
        <authorList>
            <person name="Zhang R.-G."/>
        </authorList>
    </citation>
    <scope>NUCLEOTIDE SEQUENCE [LARGE SCALE GENOMIC DNA]</scope>
    <source>
        <strain evidence="3">YNK0</strain>
        <tissue evidence="3">Leaf</tissue>
    </source>
</reference>
<name>A0A835D018_TETSI</name>
<dbReference type="AlphaFoldDB" id="A0A835D018"/>
<comment type="caution">
    <text evidence="3">The sequence shown here is derived from an EMBL/GenBank/DDBJ whole genome shotgun (WGS) entry which is preliminary data.</text>
</comment>